<dbReference type="Proteomes" id="UP000887574">
    <property type="component" value="Unplaced"/>
</dbReference>
<dbReference type="SMART" id="SM01048">
    <property type="entry name" value="C6"/>
    <property type="match status" value="1"/>
</dbReference>
<keyword evidence="2" id="KW-1185">Reference proteome</keyword>
<feature type="domain" description="C6" evidence="1">
    <location>
        <begin position="100"/>
        <end position="185"/>
    </location>
</feature>
<organism evidence="2 3">
    <name type="scientific">Ditylenchus dipsaci</name>
    <dbReference type="NCBI Taxonomy" id="166011"/>
    <lineage>
        <taxon>Eukaryota</taxon>
        <taxon>Metazoa</taxon>
        <taxon>Ecdysozoa</taxon>
        <taxon>Nematoda</taxon>
        <taxon>Chromadorea</taxon>
        <taxon>Rhabditida</taxon>
        <taxon>Tylenchina</taxon>
        <taxon>Tylenchomorpha</taxon>
        <taxon>Sphaerularioidea</taxon>
        <taxon>Anguinidae</taxon>
        <taxon>Anguininae</taxon>
        <taxon>Ditylenchus</taxon>
    </lineage>
</organism>
<name>A0A915DT87_9BILA</name>
<dbReference type="AlphaFoldDB" id="A0A915DT87"/>
<accession>A0A915DT87</accession>
<proteinExistence type="predicted"/>
<evidence type="ECO:0000313" key="2">
    <source>
        <dbReference type="Proteomes" id="UP000887574"/>
    </source>
</evidence>
<dbReference type="WBParaSite" id="jg2292">
    <property type="protein sequence ID" value="jg2292"/>
    <property type="gene ID" value="jg2292"/>
</dbReference>
<sequence length="190" mass="19702">MCWHLTIDCDCETSLPSITMVFKLLKFPLDKLGLNVAKTVLQRYFAVFADEGMLELHCHQNAAPPTTTPATTTTATTTSTTTTLATTTTTVLTTTVNPTCINCAATSVTLTPGDATQGTSTPTSALSTDANGCFVLTVTCTAAAGGMTFMQFNVNQGGPLQPIGTVVTAQLNCGGPDRVITEVNCVNVAG</sequence>
<dbReference type="InterPro" id="IPR002601">
    <property type="entry name" value="C6_domain"/>
</dbReference>
<evidence type="ECO:0000259" key="1">
    <source>
        <dbReference type="SMART" id="SM01048"/>
    </source>
</evidence>
<protein>
    <submittedName>
        <fullName evidence="3">C6 domain-containing protein</fullName>
    </submittedName>
</protein>
<evidence type="ECO:0000313" key="3">
    <source>
        <dbReference type="WBParaSite" id="jg2292"/>
    </source>
</evidence>
<reference evidence="3" key="1">
    <citation type="submission" date="2022-11" db="UniProtKB">
        <authorList>
            <consortium name="WormBaseParasite"/>
        </authorList>
    </citation>
    <scope>IDENTIFICATION</scope>
</reference>